<reference evidence="19" key="1">
    <citation type="submission" date="2021-02" db="EMBL/GenBank/DDBJ databases">
        <authorList>
            <person name="Nowell W R."/>
        </authorList>
    </citation>
    <scope>NUCLEOTIDE SEQUENCE</scope>
</reference>
<evidence type="ECO:0000313" key="18">
    <source>
        <dbReference type="EMBL" id="CAF3442214.1"/>
    </source>
</evidence>
<protein>
    <recommendedName>
        <fullName evidence="12">S-adenosylmethionine sensor upstream of mTORC1</fullName>
    </recommendedName>
    <alternativeName>
        <fullName evidence="12">Probable methyltransferase BMT2 homolog</fullName>
        <ecNumber evidence="12">2.1.1.-</ecNumber>
    </alternativeName>
</protein>
<sequence>MFQRLFCLLLVLFVSPSISTRIPLVGDDWTITNKINHTALGHIPGSIHTILIAAKQIPDPYMGSNDVDLRYLVNTGDWTFTKNFTLTTDILASNQITIHFDQIDTVSNITINGCPIGSTHNMFIAYTFNVTSGCLKTENQIDIDFESPVLYAKRQSIAYNDTVPPNCTPDVQHGECLVQFIRKEPCSFSWDWGPAFAPIGIPGDVYLEAFNTTEIIVQLESVNLASFNAANRTWQVDVMLSSNNDQFTSDLKFILENTTWSYETSIAFNHNLSISLTISDSLVQRWWPNGYGSQPLYNLVVSNQGKIIDSRSIGFRTVQLIQHEYGTGINGSSFYFSINSQPIFVKGSNWIPSDAFQERVSNDKLERLLRSAQLANMNMLRIWGGGIYERNSFYEITDRLGIMLWHDFMFACSLYPVDEPFLNNVHDEIIYQVKRLQSHPSIVLWSGNNENEAAVAENWYQVPIEKMNKTKEDYVELYVNTIMNAVKTVDKGTNRPFVTSSPSNGLESIAEHYIAADPQDPLYGDVHFYGYQNDSWDSTTYPITRFLSETGIQSLPSLDTWYETTSNSSDLVFNNSFILHREHSGNQLTAMMYHIESNLPLPVTNDSLLYFTQMIYLSQINQAMTLKSISDHCRVHSSVDMIDPKTSKGHTMGLMYWQINDIWQAPTWATIEYGLKWKMGHNYVRHMYAPVYPIAILTPYLANVTDENAKISFYIINELVNGMRGDLICSIYSLDSLTPRLTFGGDVSFATTGIQNAFTYPYALLMKRVRCNDSSECIVHCSFNYQQNQIGQTLFLSRPKNYKLSDPNLQIESIKQLSSTDFAITLTVERPALFVWLDVPANVTGYFLPNGFNMLEPKMTVTFHSWEPVTHFDTATLDVQHTSLVGVNYFFLLLLLDKIMSAEQLNLAESIKKVHQQLRNDVNQTPEAAESIWNQHVANTDKLNEYAKSMRQLAQHHWAEKAHGQTRLTWCYTTIKDYFFGNEISGLERKCARDKRKQIVNYICADCQIRIQQRITKPRVLDVGSCYNAFSIYDDLETIAIDIAPADESVHRIDFLRVPQPPLICAHSFDAIIFSLVLDYLPTCHQRLSACLIAHELLTCLGLLVIVEPDSTLRENRQKLWRQALESIGFGLVSNIKVTNLYCMAFRKITQQVKLNEDEHERISQLFNIRQDTMNDNESSKSEQKLISVDEDLFGELPFSSD</sequence>
<evidence type="ECO:0000256" key="4">
    <source>
        <dbReference type="ARBA" id="ARBA00022603"/>
    </source>
</evidence>
<evidence type="ECO:0000256" key="13">
    <source>
        <dbReference type="SAM" id="SignalP"/>
    </source>
</evidence>
<evidence type="ECO:0000256" key="6">
    <source>
        <dbReference type="ARBA" id="ARBA00022691"/>
    </source>
</evidence>
<dbReference type="Gene3D" id="3.40.50.150">
    <property type="entry name" value="Vaccinia Virus protein VP39"/>
    <property type="match status" value="1"/>
</dbReference>
<feature type="binding site" evidence="12">
    <location>
        <position position="1042"/>
    </location>
    <ligand>
        <name>S-adenosyl-L-methionine</name>
        <dbReference type="ChEBI" id="CHEBI:59789"/>
    </ligand>
</feature>
<dbReference type="Proteomes" id="UP000663838">
    <property type="component" value="Unassembled WGS sequence"/>
</dbReference>
<evidence type="ECO:0000256" key="8">
    <source>
        <dbReference type="ARBA" id="ARBA00022801"/>
    </source>
</evidence>
<evidence type="ECO:0000313" key="20">
    <source>
        <dbReference type="EMBL" id="CAF4376180.1"/>
    </source>
</evidence>
<dbReference type="InterPro" id="IPR036156">
    <property type="entry name" value="Beta-gal/glucu_dom_sf"/>
</dbReference>
<dbReference type="PANTHER" id="PTHR43730:SF1">
    <property type="entry name" value="BETA-MANNOSIDASE"/>
    <property type="match status" value="1"/>
</dbReference>
<dbReference type="Proteomes" id="UP000663851">
    <property type="component" value="Unassembled WGS sequence"/>
</dbReference>
<keyword evidence="6 12" id="KW-0949">S-adenosyl-L-methionine</keyword>
<evidence type="ECO:0000256" key="12">
    <source>
        <dbReference type="HAMAP-Rule" id="MF_03044"/>
    </source>
</evidence>
<dbReference type="InterPro" id="IPR008979">
    <property type="entry name" value="Galactose-bd-like_sf"/>
</dbReference>
<comment type="subcellular location">
    <subcellularLocation>
        <location evidence="2">Lysosome</location>
    </subcellularLocation>
</comment>
<dbReference type="OrthoDB" id="2866996at2759"/>
<dbReference type="SUPFAM" id="SSF49785">
    <property type="entry name" value="Galactose-binding domain-like"/>
    <property type="match status" value="1"/>
</dbReference>
<dbReference type="Gene3D" id="2.60.40.10">
    <property type="entry name" value="Immunoglobulins"/>
    <property type="match status" value="2"/>
</dbReference>
<feature type="binding site" evidence="12">
    <location>
        <position position="1024"/>
    </location>
    <ligand>
        <name>S-adenosyl-L-methionine</name>
        <dbReference type="ChEBI" id="CHEBI:59789"/>
    </ligand>
</feature>
<feature type="signal peptide" evidence="13">
    <location>
        <begin position="1"/>
        <end position="19"/>
    </location>
</feature>
<dbReference type="EC" id="2.1.1.-" evidence="12"/>
<gene>
    <name evidence="17" type="ORF">GRG538_LOCUS8343</name>
    <name evidence="20" type="ORF">HFQ381_LOCUS18406</name>
    <name evidence="16" type="ORF">LUA448_LOCUS11194</name>
    <name evidence="18" type="ORF">TIS948_LOCUS31283</name>
    <name evidence="21" type="ORF">TOA249_LOCUS20374</name>
    <name evidence="19" type="ORF">UJA718_LOCUS11016</name>
</gene>
<dbReference type="InterPro" id="IPR029063">
    <property type="entry name" value="SAM-dependent_MTases_sf"/>
</dbReference>
<proteinExistence type="inferred from homology"/>
<keyword evidence="4 12" id="KW-0489">Methyltransferase</keyword>
<feature type="domain" description="Beta-mannosidase-like galactose-binding" evidence="15">
    <location>
        <begin position="29"/>
        <end position="201"/>
    </location>
</feature>
<comment type="similarity">
    <text evidence="12">Belongs to the BMT2 family.</text>
</comment>
<evidence type="ECO:0000313" key="17">
    <source>
        <dbReference type="EMBL" id="CAF3382652.1"/>
    </source>
</evidence>
<dbReference type="GO" id="GO:0004567">
    <property type="term" value="F:beta-mannosidase activity"/>
    <property type="evidence" value="ECO:0007669"/>
    <property type="project" value="UniProtKB-EC"/>
</dbReference>
<dbReference type="GO" id="GO:0006516">
    <property type="term" value="P:glycoprotein catabolic process"/>
    <property type="evidence" value="ECO:0007669"/>
    <property type="project" value="TreeGrafter"/>
</dbReference>
<dbReference type="SUPFAM" id="SSF53335">
    <property type="entry name" value="S-adenosyl-L-methionine-dependent methyltransferases"/>
    <property type="match status" value="1"/>
</dbReference>
<evidence type="ECO:0000256" key="2">
    <source>
        <dbReference type="ARBA" id="ARBA00004371"/>
    </source>
</evidence>
<dbReference type="Pfam" id="PF17753">
    <property type="entry name" value="Ig_mannosidase"/>
    <property type="match status" value="1"/>
</dbReference>
<dbReference type="Pfam" id="PF22666">
    <property type="entry name" value="Glyco_hydro_2_N2"/>
    <property type="match status" value="1"/>
</dbReference>
<evidence type="ECO:0000313" key="22">
    <source>
        <dbReference type="Proteomes" id="UP000663873"/>
    </source>
</evidence>
<keyword evidence="22" id="KW-1185">Reference proteome</keyword>
<dbReference type="InterPro" id="IPR013783">
    <property type="entry name" value="Ig-like_fold"/>
</dbReference>
<keyword evidence="7 13" id="KW-0732">Signal</keyword>
<dbReference type="PANTHER" id="PTHR43730">
    <property type="entry name" value="BETA-MANNOSIDASE"/>
    <property type="match status" value="1"/>
</dbReference>
<dbReference type="FunFam" id="2.60.120.260:FF:000060">
    <property type="entry name" value="Probable beta-mannosidase"/>
    <property type="match status" value="1"/>
</dbReference>
<dbReference type="Pfam" id="PF11968">
    <property type="entry name" value="Bmt2"/>
    <property type="match status" value="1"/>
</dbReference>
<evidence type="ECO:0000256" key="9">
    <source>
        <dbReference type="ARBA" id="ARBA00023180"/>
    </source>
</evidence>
<keyword evidence="11" id="KW-0326">Glycosidase</keyword>
<evidence type="ECO:0000313" key="21">
    <source>
        <dbReference type="EMBL" id="CAF4751085.1"/>
    </source>
</evidence>
<dbReference type="HAMAP" id="MF_03044">
    <property type="entry name" value="BMT2"/>
    <property type="match status" value="1"/>
</dbReference>
<dbReference type="Proteomes" id="UP000663873">
    <property type="component" value="Unassembled WGS sequence"/>
</dbReference>
<keyword evidence="10" id="KW-0458">Lysosome</keyword>
<dbReference type="FunFam" id="3.20.20.80:FF:000050">
    <property type="entry name" value="Beta-mannosidase B"/>
    <property type="match status" value="1"/>
</dbReference>
<comment type="caution">
    <text evidence="19">The sequence shown here is derived from an EMBL/GenBank/DDBJ whole genome shotgun (WGS) entry which is preliminary data.</text>
</comment>
<dbReference type="SUPFAM" id="SSF51445">
    <property type="entry name" value="(Trans)glycosidases"/>
    <property type="match status" value="1"/>
</dbReference>
<evidence type="ECO:0000256" key="1">
    <source>
        <dbReference type="ARBA" id="ARBA00000829"/>
    </source>
</evidence>
<dbReference type="GO" id="GO:0005764">
    <property type="term" value="C:lysosome"/>
    <property type="evidence" value="ECO:0007669"/>
    <property type="project" value="UniProtKB-SubCell"/>
</dbReference>
<dbReference type="EMBL" id="CAJOBS010001667">
    <property type="protein sequence ID" value="CAF4751085.1"/>
    <property type="molecule type" value="Genomic_DNA"/>
</dbReference>
<dbReference type="InterPro" id="IPR050887">
    <property type="entry name" value="Beta-mannosidase_GH2"/>
</dbReference>
<keyword evidence="8" id="KW-0378">Hydrolase</keyword>
<feature type="domain" description="Beta-mannosidase Ig-fold" evidence="14">
    <location>
        <begin position="804"/>
        <end position="871"/>
    </location>
</feature>
<dbReference type="InterPro" id="IPR041625">
    <property type="entry name" value="Beta-mannosidase_Ig"/>
</dbReference>
<keyword evidence="5 12" id="KW-0808">Transferase</keyword>
<dbReference type="GO" id="GO:0008168">
    <property type="term" value="F:methyltransferase activity"/>
    <property type="evidence" value="ECO:0007669"/>
    <property type="project" value="UniProtKB-UniRule"/>
</dbReference>
<dbReference type="Proteomes" id="UP000663825">
    <property type="component" value="Unassembled WGS sequence"/>
</dbReference>
<dbReference type="InterPro" id="IPR054593">
    <property type="entry name" value="Beta-mannosidase-like_N2"/>
</dbReference>
<evidence type="ECO:0000256" key="7">
    <source>
        <dbReference type="ARBA" id="ARBA00022729"/>
    </source>
</evidence>
<dbReference type="EMBL" id="CAJNXB010005705">
    <property type="protein sequence ID" value="CAF3442214.1"/>
    <property type="molecule type" value="Genomic_DNA"/>
</dbReference>
<dbReference type="InterPro" id="IPR017853">
    <property type="entry name" value="GH"/>
</dbReference>
<evidence type="ECO:0000313" key="16">
    <source>
        <dbReference type="EMBL" id="CAF3331987.1"/>
    </source>
</evidence>
<dbReference type="Proteomes" id="UP000663833">
    <property type="component" value="Unassembled WGS sequence"/>
</dbReference>
<comment type="catalytic activity">
    <reaction evidence="1">
        <text>Hydrolysis of terminal, non-reducing beta-D-mannose residues in beta-D-mannosides.</text>
        <dbReference type="EC" id="3.2.1.25"/>
    </reaction>
</comment>
<evidence type="ECO:0000256" key="3">
    <source>
        <dbReference type="ARBA" id="ARBA00007401"/>
    </source>
</evidence>
<dbReference type="SUPFAM" id="SSF49303">
    <property type="entry name" value="beta-Galactosidase/glucuronidase domain"/>
    <property type="match status" value="1"/>
</dbReference>
<keyword evidence="9" id="KW-0325">Glycoprotein</keyword>
<evidence type="ECO:0000313" key="19">
    <source>
        <dbReference type="EMBL" id="CAF4274757.1"/>
    </source>
</evidence>
<dbReference type="EMBL" id="CAJOBO010001419">
    <property type="protein sequence ID" value="CAF4376180.1"/>
    <property type="molecule type" value="Genomic_DNA"/>
</dbReference>
<evidence type="ECO:0000256" key="11">
    <source>
        <dbReference type="ARBA" id="ARBA00023295"/>
    </source>
</evidence>
<dbReference type="InterPro" id="IPR021867">
    <property type="entry name" value="Bmt2/SAMTOR"/>
</dbReference>
<dbReference type="AlphaFoldDB" id="A0A820GA45"/>
<evidence type="ECO:0000259" key="15">
    <source>
        <dbReference type="Pfam" id="PF22666"/>
    </source>
</evidence>
<dbReference type="GO" id="GO:0032259">
    <property type="term" value="P:methylation"/>
    <property type="evidence" value="ECO:0007669"/>
    <property type="project" value="UniProtKB-KW"/>
</dbReference>
<evidence type="ECO:0000256" key="5">
    <source>
        <dbReference type="ARBA" id="ARBA00022679"/>
    </source>
</evidence>
<accession>A0A820GA45</accession>
<dbReference type="EMBL" id="CAJNYT010000906">
    <property type="protein sequence ID" value="CAF3382652.1"/>
    <property type="molecule type" value="Genomic_DNA"/>
</dbReference>
<organism evidence="19 22">
    <name type="scientific">Rotaria socialis</name>
    <dbReference type="NCBI Taxonomy" id="392032"/>
    <lineage>
        <taxon>Eukaryota</taxon>
        <taxon>Metazoa</taxon>
        <taxon>Spiralia</taxon>
        <taxon>Gnathifera</taxon>
        <taxon>Rotifera</taxon>
        <taxon>Eurotatoria</taxon>
        <taxon>Bdelloidea</taxon>
        <taxon>Philodinida</taxon>
        <taxon>Philodinidae</taxon>
        <taxon>Rotaria</taxon>
    </lineage>
</organism>
<comment type="function">
    <text evidence="12">S-adenosyl-L-methionine-binding protein that acts as an inhibitor of mTORC1 signaling. Acts as a sensor of S-adenosyl-L-methionine to signal methionine sufficiency to mTORC1. Probably also acts as a S-adenosyl-L-methionine-dependent methyltransferase.</text>
</comment>
<comment type="similarity">
    <text evidence="3">Belongs to the glycosyl hydrolase 2 family.</text>
</comment>
<dbReference type="EMBL" id="CAJOBP010001323">
    <property type="protein sequence ID" value="CAF4274757.1"/>
    <property type="molecule type" value="Genomic_DNA"/>
</dbReference>
<evidence type="ECO:0000256" key="10">
    <source>
        <dbReference type="ARBA" id="ARBA00023228"/>
    </source>
</evidence>
<evidence type="ECO:0000259" key="14">
    <source>
        <dbReference type="Pfam" id="PF17753"/>
    </source>
</evidence>
<dbReference type="Gene3D" id="3.20.20.80">
    <property type="entry name" value="Glycosidases"/>
    <property type="match status" value="1"/>
</dbReference>
<dbReference type="EMBL" id="CAJNYD010001356">
    <property type="protein sequence ID" value="CAF3331987.1"/>
    <property type="molecule type" value="Genomic_DNA"/>
</dbReference>
<feature type="chain" id="PRO_5035620909" description="S-adenosylmethionine sensor upstream of mTORC1" evidence="13">
    <location>
        <begin position="20"/>
        <end position="1202"/>
    </location>
</feature>
<name>A0A820GA45_9BILA</name>
<dbReference type="Gene3D" id="2.60.120.260">
    <property type="entry name" value="Galactose-binding domain-like"/>
    <property type="match status" value="1"/>
</dbReference>
<dbReference type="Proteomes" id="UP000663872">
    <property type="component" value="Unassembled WGS sequence"/>
</dbReference>